<reference evidence="2" key="1">
    <citation type="submission" date="2020-03" db="EMBL/GenBank/DDBJ databases">
        <title>The deep terrestrial virosphere.</title>
        <authorList>
            <person name="Holmfeldt K."/>
            <person name="Nilsson E."/>
            <person name="Simone D."/>
            <person name="Lopez-Fernandez M."/>
            <person name="Wu X."/>
            <person name="de Brujin I."/>
            <person name="Lundin D."/>
            <person name="Andersson A."/>
            <person name="Bertilsson S."/>
            <person name="Dopson M."/>
        </authorList>
    </citation>
    <scope>NUCLEOTIDE SEQUENCE</scope>
    <source>
        <strain evidence="2">MM415A01130</strain>
        <strain evidence="1">MM415B00340</strain>
    </source>
</reference>
<name>A0A6M3K8P7_9ZZZZ</name>
<dbReference type="EMBL" id="MT141558">
    <property type="protein sequence ID" value="QJA66646.1"/>
    <property type="molecule type" value="Genomic_DNA"/>
</dbReference>
<organism evidence="2">
    <name type="scientific">viral metagenome</name>
    <dbReference type="NCBI Taxonomy" id="1070528"/>
    <lineage>
        <taxon>unclassified sequences</taxon>
        <taxon>metagenomes</taxon>
        <taxon>organismal metagenomes</taxon>
    </lineage>
</organism>
<gene>
    <name evidence="2" type="ORF">MM415A01130_0006</name>
    <name evidence="1" type="ORF">MM415B00340_0030</name>
</gene>
<evidence type="ECO:0000313" key="2">
    <source>
        <dbReference type="EMBL" id="QJA78114.1"/>
    </source>
</evidence>
<dbReference type="AlphaFoldDB" id="A0A6M3K8P7"/>
<sequence length="60" mass="6900">MKATIYFDVHPWTTGPDDLLFTAQPIRPKNPDARRFKVEIELPDLFEVDETIQTAAVEVL</sequence>
<dbReference type="EMBL" id="MT142321">
    <property type="protein sequence ID" value="QJA78114.1"/>
    <property type="molecule type" value="Genomic_DNA"/>
</dbReference>
<evidence type="ECO:0000313" key="1">
    <source>
        <dbReference type="EMBL" id="QJA66646.1"/>
    </source>
</evidence>
<protein>
    <submittedName>
        <fullName evidence="2">Uncharacterized protein</fullName>
    </submittedName>
</protein>
<proteinExistence type="predicted"/>
<accession>A0A6M3K8P7</accession>